<dbReference type="PROSITE" id="PS51379">
    <property type="entry name" value="4FE4S_FER_2"/>
    <property type="match status" value="2"/>
</dbReference>
<gene>
    <name evidence="9" type="ORF">DK846_16750</name>
</gene>
<dbReference type="GO" id="GO:0046872">
    <property type="term" value="F:metal ion binding"/>
    <property type="evidence" value="ECO:0007669"/>
    <property type="project" value="UniProtKB-KW"/>
</dbReference>
<dbReference type="InterPro" id="IPR051684">
    <property type="entry name" value="Electron_Trans/Redox"/>
</dbReference>
<dbReference type="PANTHER" id="PTHR30176">
    <property type="entry name" value="FERREDOXIN-TYPE PROTEIN NAPH"/>
    <property type="match status" value="1"/>
</dbReference>
<feature type="transmembrane region" description="Helical" evidence="7">
    <location>
        <begin position="235"/>
        <end position="255"/>
    </location>
</feature>
<feature type="transmembrane region" description="Helical" evidence="7">
    <location>
        <begin position="348"/>
        <end position="373"/>
    </location>
</feature>
<feature type="transmembrane region" description="Helical" evidence="7">
    <location>
        <begin position="21"/>
        <end position="37"/>
    </location>
</feature>
<dbReference type="OrthoDB" id="23833at2157"/>
<keyword evidence="1" id="KW-0813">Transport</keyword>
<dbReference type="InterPro" id="IPR017896">
    <property type="entry name" value="4Fe4S_Fe-S-bd"/>
</dbReference>
<protein>
    <recommendedName>
        <fullName evidence="8">4Fe-4S ferredoxin-type domain-containing protein</fullName>
    </recommendedName>
</protein>
<dbReference type="Proteomes" id="UP000245657">
    <property type="component" value="Unassembled WGS sequence"/>
</dbReference>
<dbReference type="GO" id="GO:0005886">
    <property type="term" value="C:plasma membrane"/>
    <property type="evidence" value="ECO:0007669"/>
    <property type="project" value="TreeGrafter"/>
</dbReference>
<keyword evidence="4" id="KW-0249">Electron transport</keyword>
<feature type="domain" description="4Fe-4S ferredoxin-type" evidence="8">
    <location>
        <begin position="311"/>
        <end position="339"/>
    </location>
</feature>
<evidence type="ECO:0000256" key="3">
    <source>
        <dbReference type="ARBA" id="ARBA00022723"/>
    </source>
</evidence>
<feature type="transmembrane region" description="Helical" evidence="7">
    <location>
        <begin position="100"/>
        <end position="120"/>
    </location>
</feature>
<dbReference type="GO" id="GO:0016491">
    <property type="term" value="F:oxidoreductase activity"/>
    <property type="evidence" value="ECO:0007669"/>
    <property type="project" value="UniProtKB-ARBA"/>
</dbReference>
<keyword evidence="6" id="KW-0411">Iron-sulfur</keyword>
<name>A0A2V2MUH5_9EURY</name>
<dbReference type="PROSITE" id="PS00198">
    <property type="entry name" value="4FE4S_FER_1"/>
    <property type="match status" value="1"/>
</dbReference>
<feature type="transmembrane region" description="Helical" evidence="7">
    <location>
        <begin position="76"/>
        <end position="94"/>
    </location>
</feature>
<dbReference type="Pfam" id="PF12838">
    <property type="entry name" value="Fer4_7"/>
    <property type="match status" value="1"/>
</dbReference>
<keyword evidence="3" id="KW-0479">Metal-binding</keyword>
<reference evidence="9 10" key="1">
    <citation type="submission" date="2018-05" db="EMBL/GenBank/DDBJ databases">
        <title>Draft genome of Methanospirillum lacunae Ki8-1.</title>
        <authorList>
            <person name="Dueholm M.S."/>
            <person name="Nielsen P.H."/>
            <person name="Bakmann L.F."/>
            <person name="Otzen D.E."/>
        </authorList>
    </citation>
    <scope>NUCLEOTIDE SEQUENCE [LARGE SCALE GENOMIC DNA]</scope>
    <source>
        <strain evidence="9 10">Ki8-1</strain>
    </source>
</reference>
<feature type="transmembrane region" description="Helical" evidence="7">
    <location>
        <begin position="158"/>
        <end position="175"/>
    </location>
</feature>
<proteinExistence type="predicted"/>
<dbReference type="GO" id="GO:0051539">
    <property type="term" value="F:4 iron, 4 sulfur cluster binding"/>
    <property type="evidence" value="ECO:0007669"/>
    <property type="project" value="UniProtKB-KW"/>
</dbReference>
<dbReference type="EMBL" id="QGMY01000018">
    <property type="protein sequence ID" value="PWR69825.1"/>
    <property type="molecule type" value="Genomic_DNA"/>
</dbReference>
<dbReference type="RefSeq" id="WP_109970149.1">
    <property type="nucleotide sequence ID" value="NZ_CP176093.1"/>
</dbReference>
<evidence type="ECO:0000256" key="1">
    <source>
        <dbReference type="ARBA" id="ARBA00022448"/>
    </source>
</evidence>
<keyword evidence="5" id="KW-0408">Iron</keyword>
<dbReference type="GeneID" id="97550085"/>
<evidence type="ECO:0000256" key="7">
    <source>
        <dbReference type="SAM" id="Phobius"/>
    </source>
</evidence>
<evidence type="ECO:0000256" key="2">
    <source>
        <dbReference type="ARBA" id="ARBA00022485"/>
    </source>
</evidence>
<feature type="domain" description="4Fe-4S ferredoxin-type" evidence="8">
    <location>
        <begin position="281"/>
        <end position="310"/>
    </location>
</feature>
<dbReference type="InterPro" id="IPR017900">
    <property type="entry name" value="4Fe4S_Fe_S_CS"/>
</dbReference>
<evidence type="ECO:0000256" key="6">
    <source>
        <dbReference type="ARBA" id="ARBA00023014"/>
    </source>
</evidence>
<comment type="caution">
    <text evidence="9">The sequence shown here is derived from an EMBL/GenBank/DDBJ whole genome shotgun (WGS) entry which is preliminary data.</text>
</comment>
<keyword evidence="7" id="KW-0472">Membrane</keyword>
<dbReference type="AlphaFoldDB" id="A0A2V2MUH5"/>
<dbReference type="PANTHER" id="PTHR30176:SF3">
    <property type="entry name" value="FERREDOXIN-TYPE PROTEIN NAPH"/>
    <property type="match status" value="1"/>
</dbReference>
<feature type="transmembrane region" description="Helical" evidence="7">
    <location>
        <begin position="196"/>
        <end position="223"/>
    </location>
</feature>
<keyword evidence="7" id="KW-1133">Transmembrane helix</keyword>
<evidence type="ECO:0000313" key="9">
    <source>
        <dbReference type="EMBL" id="PWR69825.1"/>
    </source>
</evidence>
<accession>A0A2V2MUH5</accession>
<dbReference type="Pfam" id="PF12801">
    <property type="entry name" value="Fer4_5"/>
    <property type="match status" value="3"/>
</dbReference>
<keyword evidence="2" id="KW-0004">4Fe-4S</keyword>
<feature type="transmembrane region" description="Helical" evidence="7">
    <location>
        <begin position="132"/>
        <end position="152"/>
    </location>
</feature>
<keyword evidence="7" id="KW-0812">Transmembrane</keyword>
<evidence type="ECO:0000259" key="8">
    <source>
        <dbReference type="PROSITE" id="PS51379"/>
    </source>
</evidence>
<dbReference type="Gene3D" id="3.30.70.20">
    <property type="match status" value="1"/>
</dbReference>
<evidence type="ECO:0000313" key="10">
    <source>
        <dbReference type="Proteomes" id="UP000245657"/>
    </source>
</evidence>
<evidence type="ECO:0000256" key="5">
    <source>
        <dbReference type="ARBA" id="ARBA00023004"/>
    </source>
</evidence>
<feature type="transmembrane region" description="Helical" evidence="7">
    <location>
        <begin position="43"/>
        <end position="64"/>
    </location>
</feature>
<sequence>MPGNLSSGNDIVSYSNLRRNNIIAALITCFLIFFFTSHGTGSITSIITSGILAIFGGTITYSILTTRIISRFRLGIYVLMGILFTISFSIEHIVSRGSILLSQSVITAGTTPICPITIPFVSIPLVLTGKMIFPSTVAALISILLLWLAMIILLGRGWCSWICFFGWISQFFAALPKKPLIRLDTVPKWAKMLPYALMLFFILIALVTFSPVFCSWVCPLRIVYDPPMVTSSIEWIQALIFVIGGFVLLIAGPFLTKKRLYCSLVCPLLPANALVGIVSPFRVKVDHEKCINCGLCVKTCDVFAITTEKSEKPEPTIECVRCGHCMDKCPKGAIDYTLTGTTTQARTLFIILAVTFCIMMAYTFAMAIEVFLLTGGISS</sequence>
<keyword evidence="10" id="KW-1185">Reference proteome</keyword>
<organism evidence="9 10">
    <name type="scientific">Methanospirillum lacunae</name>
    <dbReference type="NCBI Taxonomy" id="668570"/>
    <lineage>
        <taxon>Archaea</taxon>
        <taxon>Methanobacteriati</taxon>
        <taxon>Methanobacteriota</taxon>
        <taxon>Stenosarchaea group</taxon>
        <taxon>Methanomicrobia</taxon>
        <taxon>Methanomicrobiales</taxon>
        <taxon>Methanospirillaceae</taxon>
        <taxon>Methanospirillum</taxon>
    </lineage>
</organism>
<dbReference type="SUPFAM" id="SSF54862">
    <property type="entry name" value="4Fe-4S ferredoxins"/>
    <property type="match status" value="1"/>
</dbReference>
<evidence type="ECO:0000256" key="4">
    <source>
        <dbReference type="ARBA" id="ARBA00022982"/>
    </source>
</evidence>